<evidence type="ECO:0000256" key="1">
    <source>
        <dbReference type="ARBA" id="ARBA00004370"/>
    </source>
</evidence>
<name>A0A381XZN4_9ZZZZ</name>
<sequence>MNAGGEIIGLNITAVYVSLAGLLLIFLSSRVVRWRRELSVGLGDGGEESLLRAQRAQANFIEYVPIALLLLAVAESQGLTGWLLHTSGIILALARLLHAWGLSKSSGRSFGRFWGTLLTWAVILALSLANIYGALVG</sequence>
<gene>
    <name evidence="6" type="ORF">METZ01_LOCUS122491</name>
</gene>
<dbReference type="InterPro" id="IPR023352">
    <property type="entry name" value="MAPEG-like_dom_sf"/>
</dbReference>
<proteinExistence type="predicted"/>
<feature type="transmembrane region" description="Helical" evidence="5">
    <location>
        <begin position="6"/>
        <end position="27"/>
    </location>
</feature>
<protein>
    <recommendedName>
        <fullName evidence="7">Glutathione S-transferase</fullName>
    </recommendedName>
</protein>
<organism evidence="6">
    <name type="scientific">marine metagenome</name>
    <dbReference type="NCBI Taxonomy" id="408172"/>
    <lineage>
        <taxon>unclassified sequences</taxon>
        <taxon>metagenomes</taxon>
        <taxon>ecological metagenomes</taxon>
    </lineage>
</organism>
<comment type="subcellular location">
    <subcellularLocation>
        <location evidence="1">Membrane</location>
    </subcellularLocation>
</comment>
<evidence type="ECO:0000256" key="2">
    <source>
        <dbReference type="ARBA" id="ARBA00022692"/>
    </source>
</evidence>
<keyword evidence="2 5" id="KW-0812">Transmembrane</keyword>
<feature type="transmembrane region" description="Helical" evidence="5">
    <location>
        <begin position="113"/>
        <end position="135"/>
    </location>
</feature>
<dbReference type="PANTHER" id="PTHR35814:SF1">
    <property type="entry name" value="GLUTATHIONE S-TRANSFERASE-RELATED"/>
    <property type="match status" value="1"/>
</dbReference>
<keyword evidence="3 5" id="KW-1133">Transmembrane helix</keyword>
<dbReference type="SUPFAM" id="SSF161084">
    <property type="entry name" value="MAPEG domain-like"/>
    <property type="match status" value="1"/>
</dbReference>
<dbReference type="GO" id="GO:0016020">
    <property type="term" value="C:membrane"/>
    <property type="evidence" value="ECO:0007669"/>
    <property type="project" value="UniProtKB-SubCell"/>
</dbReference>
<dbReference type="InterPro" id="IPR001129">
    <property type="entry name" value="Membr-assoc_MAPEG"/>
</dbReference>
<dbReference type="Gene3D" id="1.20.120.550">
    <property type="entry name" value="Membrane associated eicosanoid/glutathione metabolism-like domain"/>
    <property type="match status" value="1"/>
</dbReference>
<dbReference type="PANTHER" id="PTHR35814">
    <property type="match status" value="1"/>
</dbReference>
<dbReference type="EMBL" id="UINC01016788">
    <property type="protein sequence ID" value="SVA69637.1"/>
    <property type="molecule type" value="Genomic_DNA"/>
</dbReference>
<evidence type="ECO:0000313" key="6">
    <source>
        <dbReference type="EMBL" id="SVA69637.1"/>
    </source>
</evidence>
<dbReference type="Pfam" id="PF01124">
    <property type="entry name" value="MAPEG"/>
    <property type="match status" value="1"/>
</dbReference>
<evidence type="ECO:0000256" key="3">
    <source>
        <dbReference type="ARBA" id="ARBA00022989"/>
    </source>
</evidence>
<feature type="transmembrane region" description="Helical" evidence="5">
    <location>
        <begin position="82"/>
        <end position="101"/>
    </location>
</feature>
<reference evidence="6" key="1">
    <citation type="submission" date="2018-05" db="EMBL/GenBank/DDBJ databases">
        <authorList>
            <person name="Lanie J.A."/>
            <person name="Ng W.-L."/>
            <person name="Kazmierczak K.M."/>
            <person name="Andrzejewski T.M."/>
            <person name="Davidsen T.M."/>
            <person name="Wayne K.J."/>
            <person name="Tettelin H."/>
            <person name="Glass J.I."/>
            <person name="Rusch D."/>
            <person name="Podicherti R."/>
            <person name="Tsui H.-C.T."/>
            <person name="Winkler M.E."/>
        </authorList>
    </citation>
    <scope>NUCLEOTIDE SEQUENCE</scope>
</reference>
<keyword evidence="4 5" id="KW-0472">Membrane</keyword>
<evidence type="ECO:0000256" key="4">
    <source>
        <dbReference type="ARBA" id="ARBA00023136"/>
    </source>
</evidence>
<dbReference type="AlphaFoldDB" id="A0A381XZN4"/>
<evidence type="ECO:0008006" key="7">
    <source>
        <dbReference type="Google" id="ProtNLM"/>
    </source>
</evidence>
<evidence type="ECO:0000256" key="5">
    <source>
        <dbReference type="SAM" id="Phobius"/>
    </source>
</evidence>
<accession>A0A381XZN4</accession>